<keyword evidence="8" id="KW-0677">Repeat</keyword>
<dbReference type="InterPro" id="IPR013915">
    <property type="entry name" value="Prp19_cc"/>
</dbReference>
<evidence type="ECO:0000256" key="4">
    <source>
        <dbReference type="ARBA" id="ARBA00022574"/>
    </source>
</evidence>
<keyword evidence="9 14" id="KW-0227">DNA damage</keyword>
<evidence type="ECO:0000256" key="11">
    <source>
        <dbReference type="ARBA" id="ARBA00023187"/>
    </source>
</evidence>
<dbReference type="AlphaFoldDB" id="A0A3L6LF43"/>
<sequence length="509" mass="54234">MFCCISNCVPHEPVVSRSSGCLYERSLIEKYIAEHGCCPITGEALHKEDLIAVRRTPLTGATFVADETVPALLAKLHSQWDAIMLEQFALRQQLTQTQQELAQALHQYEAACRVIATFLSDGKAEEDTRVVEQTESGAGDGSSEGNRVDEERIVLPGEVVRELEEHDSAQRQRRRTRSMPTTLATLQCVQGFTERNSVHLGRGACGVSRLVCGNVFVGLDNAAIIRCDVRGGQVQTAGVGHEGAVRHVVAMSGSCGDGNTSNGALRVISGSDDASLRFWASEGEVLVCQGVVRHHKGGIVGLRSLTSGRLFLSASSTEVGLVDAVRLDSVVCVNGATMGSSRIISLDAHPYGALAAIGVEGAGFCIWSTAYMCVDTTVSLKGKGDVCSIAFNGDCFTLATGLRDGKALLWDLRKLSTPFREILPEATALKGSALSGAVCTVAFDDYGKYLAVGGCHTRLYDWAAPSEGQQELCTLNTGPQSVVGILWDVDAQGLVSCTVDGVVKEYRST</sequence>
<dbReference type="GO" id="GO:0000974">
    <property type="term" value="C:Prp19 complex"/>
    <property type="evidence" value="ECO:0007669"/>
    <property type="project" value="UniProtKB-UniRule"/>
</dbReference>
<dbReference type="GO" id="GO:0071006">
    <property type="term" value="C:U2-type catalytic step 1 spliceosome"/>
    <property type="evidence" value="ECO:0007669"/>
    <property type="project" value="TreeGrafter"/>
</dbReference>
<keyword evidence="10 14" id="KW-0833">Ubl conjugation pathway</keyword>
<comment type="subunit">
    <text evidence="14">Homotetramer.</text>
</comment>
<dbReference type="InterPro" id="IPR036322">
    <property type="entry name" value="WD40_repeat_dom_sf"/>
</dbReference>
<dbReference type="PANTHER" id="PTHR43995">
    <property type="entry name" value="PRE-MRNA-PROCESSING FACTOR 19"/>
    <property type="match status" value="1"/>
</dbReference>
<proteinExistence type="inferred from homology"/>
<dbReference type="Gene3D" id="2.130.10.10">
    <property type="entry name" value="YVTN repeat-like/Quinoprotein amine dehydrogenase"/>
    <property type="match status" value="1"/>
</dbReference>
<dbReference type="GO" id="GO:0070534">
    <property type="term" value="P:protein K63-linked ubiquitination"/>
    <property type="evidence" value="ECO:0007669"/>
    <property type="project" value="UniProtKB-UniRule"/>
</dbReference>
<evidence type="ECO:0000256" key="14">
    <source>
        <dbReference type="RuleBase" id="RU367101"/>
    </source>
</evidence>
<dbReference type="InterPro" id="IPR055340">
    <property type="entry name" value="RING-Ubox_PRP19"/>
</dbReference>
<dbReference type="InterPro" id="IPR013083">
    <property type="entry name" value="Znf_RING/FYVE/PHD"/>
</dbReference>
<comment type="subcellular location">
    <subcellularLocation>
        <location evidence="1 14">Nucleus</location>
    </subcellularLocation>
</comment>
<evidence type="ECO:0000313" key="17">
    <source>
        <dbReference type="EMBL" id="RHW73997.1"/>
    </source>
</evidence>
<keyword evidence="13 14" id="KW-0539">Nucleus</keyword>
<keyword evidence="11 14" id="KW-0508">mRNA splicing</keyword>
<feature type="domain" description="U-box" evidence="16">
    <location>
        <begin position="1"/>
        <end position="60"/>
    </location>
</feature>
<organism evidence="17">
    <name type="scientific">Trypanosoma brucei equiperdum</name>
    <dbReference type="NCBI Taxonomy" id="630700"/>
    <lineage>
        <taxon>Eukaryota</taxon>
        <taxon>Discoba</taxon>
        <taxon>Euglenozoa</taxon>
        <taxon>Kinetoplastea</taxon>
        <taxon>Metakinetoplastina</taxon>
        <taxon>Trypanosomatida</taxon>
        <taxon>Trypanosomatidae</taxon>
        <taxon>Trypanosoma</taxon>
    </lineage>
</organism>
<evidence type="ECO:0000256" key="6">
    <source>
        <dbReference type="ARBA" id="ARBA00022679"/>
    </source>
</evidence>
<comment type="catalytic activity">
    <reaction evidence="14">
        <text>S-ubiquitinyl-[E2 ubiquitin-conjugating enzyme]-L-cysteine + [acceptor protein]-L-lysine = [E2 ubiquitin-conjugating enzyme]-L-cysteine + N(6)-ubiquitinyl-[acceptor protein]-L-lysine.</text>
        <dbReference type="EC" id="2.3.2.27"/>
    </reaction>
</comment>
<feature type="region of interest" description="Disordered" evidence="15">
    <location>
        <begin position="126"/>
        <end position="147"/>
    </location>
</feature>
<dbReference type="SMART" id="SM00320">
    <property type="entry name" value="WD40"/>
    <property type="match status" value="5"/>
</dbReference>
<keyword evidence="6 14" id="KW-0808">Transferase</keyword>
<dbReference type="EMBL" id="QSBY01000002">
    <property type="protein sequence ID" value="RHW73997.1"/>
    <property type="molecule type" value="Genomic_DNA"/>
</dbReference>
<accession>A0A3L6LF43</accession>
<evidence type="ECO:0000256" key="5">
    <source>
        <dbReference type="ARBA" id="ARBA00022664"/>
    </source>
</evidence>
<evidence type="ECO:0000256" key="15">
    <source>
        <dbReference type="SAM" id="MobiDB-lite"/>
    </source>
</evidence>
<evidence type="ECO:0000256" key="2">
    <source>
        <dbReference type="ARBA" id="ARBA00004906"/>
    </source>
</evidence>
<dbReference type="FunFam" id="3.30.40.10:FF:000027">
    <property type="entry name" value="Pre-mRNA-processing factor 19, putative"/>
    <property type="match status" value="1"/>
</dbReference>
<keyword evidence="12 14" id="KW-0234">DNA repair</keyword>
<dbReference type="SUPFAM" id="SSF57850">
    <property type="entry name" value="RING/U-box"/>
    <property type="match status" value="1"/>
</dbReference>
<evidence type="ECO:0000256" key="13">
    <source>
        <dbReference type="ARBA" id="ARBA00023242"/>
    </source>
</evidence>
<dbReference type="GO" id="GO:0000398">
    <property type="term" value="P:mRNA splicing, via spliceosome"/>
    <property type="evidence" value="ECO:0007669"/>
    <property type="project" value="InterPro"/>
</dbReference>
<comment type="pathway">
    <text evidence="2 14">Protein modification; protein ubiquitination.</text>
</comment>
<dbReference type="Gene3D" id="3.30.40.10">
    <property type="entry name" value="Zinc/RING finger domain, C3HC4 (zinc finger)"/>
    <property type="match status" value="1"/>
</dbReference>
<dbReference type="SUPFAM" id="SSF50978">
    <property type="entry name" value="WD40 repeat-like"/>
    <property type="match status" value="1"/>
</dbReference>
<comment type="caution">
    <text evidence="17">The sequence shown here is derived from an EMBL/GenBank/DDBJ whole genome shotgun (WGS) entry which is preliminary data.</text>
</comment>
<evidence type="ECO:0000256" key="9">
    <source>
        <dbReference type="ARBA" id="ARBA00022763"/>
    </source>
</evidence>
<dbReference type="GO" id="GO:0006281">
    <property type="term" value="P:DNA repair"/>
    <property type="evidence" value="ECO:0007669"/>
    <property type="project" value="UniProtKB-KW"/>
</dbReference>
<evidence type="ECO:0000259" key="16">
    <source>
        <dbReference type="SMART" id="SM00504"/>
    </source>
</evidence>
<keyword evidence="5 14" id="KW-0507">mRNA processing</keyword>
<name>A0A3L6LF43_9TRYP</name>
<dbReference type="InterPro" id="IPR015943">
    <property type="entry name" value="WD40/YVTN_repeat-like_dom_sf"/>
</dbReference>
<protein>
    <recommendedName>
        <fullName evidence="14">Pre-mRNA-processing factor 19</fullName>
        <ecNumber evidence="14">2.3.2.27</ecNumber>
    </recommendedName>
</protein>
<comment type="function">
    <text evidence="14">Ubiquitin-protein ligase which is mainly involved pre-mRNA splicing and DNA repair. Required for pre-mRNA splicing as component of the spliceosome.</text>
</comment>
<evidence type="ECO:0000256" key="8">
    <source>
        <dbReference type="ARBA" id="ARBA00022737"/>
    </source>
</evidence>
<reference evidence="17" key="1">
    <citation type="submission" date="2018-09" db="EMBL/GenBank/DDBJ databases">
        <title>whole genome sequence of T. equiperdum IVM-t1 strain.</title>
        <authorList>
            <person name="Suganuma K."/>
        </authorList>
    </citation>
    <scope>NUCLEOTIDE SEQUENCE [LARGE SCALE GENOMIC DNA]</scope>
    <source>
        <strain evidence="17">IVM-t1</strain>
    </source>
</reference>
<keyword evidence="4" id="KW-0853">WD repeat</keyword>
<evidence type="ECO:0000256" key="10">
    <source>
        <dbReference type="ARBA" id="ARBA00022786"/>
    </source>
</evidence>
<dbReference type="InterPro" id="IPR038959">
    <property type="entry name" value="Prp19"/>
</dbReference>
<dbReference type="PANTHER" id="PTHR43995:SF1">
    <property type="entry name" value="PRE-MRNA-PROCESSING FACTOR 19"/>
    <property type="match status" value="1"/>
</dbReference>
<keyword evidence="7 14" id="KW-0747">Spliceosome</keyword>
<dbReference type="InterPro" id="IPR003613">
    <property type="entry name" value="Ubox_domain"/>
</dbReference>
<dbReference type="SMART" id="SM00504">
    <property type="entry name" value="Ubox"/>
    <property type="match status" value="1"/>
</dbReference>
<evidence type="ECO:0000256" key="7">
    <source>
        <dbReference type="ARBA" id="ARBA00022728"/>
    </source>
</evidence>
<dbReference type="Pfam" id="PF08606">
    <property type="entry name" value="Prp19"/>
    <property type="match status" value="1"/>
</dbReference>
<dbReference type="CDD" id="cd16656">
    <property type="entry name" value="RING-Ubox_PRP19"/>
    <property type="match status" value="1"/>
</dbReference>
<dbReference type="GO" id="GO:0061630">
    <property type="term" value="F:ubiquitin protein ligase activity"/>
    <property type="evidence" value="ECO:0007669"/>
    <property type="project" value="UniProtKB-UniRule"/>
</dbReference>
<dbReference type="Proteomes" id="UP000266743">
    <property type="component" value="Chromosome 2"/>
</dbReference>
<dbReference type="InterPro" id="IPR001680">
    <property type="entry name" value="WD40_rpt"/>
</dbReference>
<evidence type="ECO:0000256" key="12">
    <source>
        <dbReference type="ARBA" id="ARBA00023204"/>
    </source>
</evidence>
<evidence type="ECO:0000256" key="3">
    <source>
        <dbReference type="ARBA" id="ARBA00006388"/>
    </source>
</evidence>
<dbReference type="Pfam" id="PF00400">
    <property type="entry name" value="WD40"/>
    <property type="match status" value="1"/>
</dbReference>
<evidence type="ECO:0000256" key="1">
    <source>
        <dbReference type="ARBA" id="ARBA00004123"/>
    </source>
</evidence>
<comment type="similarity">
    <text evidence="3 14">Belongs to the WD repeat PRP19 family.</text>
</comment>
<dbReference type="UniPathway" id="UPA00143"/>
<gene>
    <name evidence="17" type="primary">TbPRP19</name>
    <name evidence="17" type="ORF">DPX39_020023600</name>
</gene>
<dbReference type="EC" id="2.3.2.27" evidence="14"/>
<dbReference type="GO" id="GO:0005737">
    <property type="term" value="C:cytoplasm"/>
    <property type="evidence" value="ECO:0007669"/>
    <property type="project" value="TreeGrafter"/>
</dbReference>